<feature type="transmembrane region" description="Helical" evidence="6">
    <location>
        <begin position="274"/>
        <end position="298"/>
    </location>
</feature>
<dbReference type="InterPro" id="IPR002293">
    <property type="entry name" value="AA/rel_permease1"/>
</dbReference>
<organism evidence="7 8">
    <name type="scientific">Jatrophihabitans lederbergiae</name>
    <dbReference type="NCBI Taxonomy" id="3075547"/>
    <lineage>
        <taxon>Bacteria</taxon>
        <taxon>Bacillati</taxon>
        <taxon>Actinomycetota</taxon>
        <taxon>Actinomycetes</taxon>
        <taxon>Jatrophihabitantales</taxon>
        <taxon>Jatrophihabitantaceae</taxon>
        <taxon>Jatrophihabitans</taxon>
    </lineage>
</organism>
<dbReference type="EMBL" id="JAVREH010000004">
    <property type="protein sequence ID" value="MDT0260585.1"/>
    <property type="molecule type" value="Genomic_DNA"/>
</dbReference>
<evidence type="ECO:0000313" key="7">
    <source>
        <dbReference type="EMBL" id="MDT0260585.1"/>
    </source>
</evidence>
<feature type="transmembrane region" description="Helical" evidence="6">
    <location>
        <begin position="32"/>
        <end position="51"/>
    </location>
</feature>
<feature type="transmembrane region" description="Helical" evidence="6">
    <location>
        <begin position="395"/>
        <end position="415"/>
    </location>
</feature>
<dbReference type="PIRSF" id="PIRSF006060">
    <property type="entry name" value="AA_transporter"/>
    <property type="match status" value="1"/>
</dbReference>
<gene>
    <name evidence="7" type="ORF">RM423_04180</name>
</gene>
<proteinExistence type="predicted"/>
<feature type="transmembrane region" description="Helical" evidence="6">
    <location>
        <begin position="147"/>
        <end position="166"/>
    </location>
</feature>
<feature type="transmembrane region" description="Helical" evidence="6">
    <location>
        <begin position="368"/>
        <end position="389"/>
    </location>
</feature>
<keyword evidence="5 6" id="KW-0472">Membrane</keyword>
<evidence type="ECO:0000256" key="5">
    <source>
        <dbReference type="ARBA" id="ARBA00023136"/>
    </source>
</evidence>
<feature type="transmembrane region" description="Helical" evidence="6">
    <location>
        <begin position="103"/>
        <end position="127"/>
    </location>
</feature>
<accession>A0ABU2J6G4</accession>
<evidence type="ECO:0000256" key="3">
    <source>
        <dbReference type="ARBA" id="ARBA00022692"/>
    </source>
</evidence>
<evidence type="ECO:0000256" key="2">
    <source>
        <dbReference type="ARBA" id="ARBA00022448"/>
    </source>
</evidence>
<dbReference type="PANTHER" id="PTHR43243:SF4">
    <property type="entry name" value="CATIONIC AMINO ACID TRANSPORTER 4"/>
    <property type="match status" value="1"/>
</dbReference>
<evidence type="ECO:0000256" key="4">
    <source>
        <dbReference type="ARBA" id="ARBA00022989"/>
    </source>
</evidence>
<feature type="transmembrane region" description="Helical" evidence="6">
    <location>
        <begin position="427"/>
        <end position="446"/>
    </location>
</feature>
<keyword evidence="2" id="KW-0813">Transport</keyword>
<feature type="transmembrane region" description="Helical" evidence="6">
    <location>
        <begin position="57"/>
        <end position="82"/>
    </location>
</feature>
<evidence type="ECO:0000256" key="1">
    <source>
        <dbReference type="ARBA" id="ARBA00004141"/>
    </source>
</evidence>
<name>A0ABU2J6G4_9ACTN</name>
<keyword evidence="8" id="KW-1185">Reference proteome</keyword>
<sequence>MDVFRKKPVADLLAQDSVRGPGLRKRLGPVDLMGFGVGVVIGTGIFTLTGVEAKNHAGPAVVISFLIAGVVSLLAGLCYAELASGVPTAGSAYSYAYVSIGEIAAWIIGWDLVLEFALGASVVARGWSGYLQNLFDLPTSIFGESSTVNVGAMAITAVLGTVAALGIKESARVTDALVIVKVAICLFIIVAGAFFVKLSNWSPFIPKSAGPVGTAHGTERTLIQAVFGLPPAAFGVGGILSAAAVVFFAYSGFEAVANLSEETRKPARDLPLGIFGTLAIATALYIGVAFIVTGMVNYSDLNEGSPLASAFDSVGASWAGTLVSIAAVCGLTSVILVDIVTMGRIGFAMARDGLLPKKVAAIHPRFGTPVRITVAVTVVVIAVSGFVSLHTLADLVSIGTLFAFVLVSAAIPILRRTEADVRRPFRVPWSPVIPVVSVLACLYLMLNLTVATWIRFAVWMVIGLVVYLTYGQRNARLARTGGAKPVSTMGSR</sequence>
<feature type="transmembrane region" description="Helical" evidence="6">
    <location>
        <begin position="232"/>
        <end position="253"/>
    </location>
</feature>
<dbReference type="RefSeq" id="WP_311421743.1">
    <property type="nucleotide sequence ID" value="NZ_JAVREH010000004.1"/>
</dbReference>
<dbReference type="Proteomes" id="UP001183176">
    <property type="component" value="Unassembled WGS sequence"/>
</dbReference>
<protein>
    <submittedName>
        <fullName evidence="7">Amino acid permease</fullName>
    </submittedName>
</protein>
<dbReference type="Pfam" id="PF13520">
    <property type="entry name" value="AA_permease_2"/>
    <property type="match status" value="1"/>
</dbReference>
<keyword evidence="4 6" id="KW-1133">Transmembrane helix</keyword>
<dbReference type="Gene3D" id="1.20.1740.10">
    <property type="entry name" value="Amino acid/polyamine transporter I"/>
    <property type="match status" value="1"/>
</dbReference>
<feature type="transmembrane region" description="Helical" evidence="6">
    <location>
        <begin position="452"/>
        <end position="470"/>
    </location>
</feature>
<comment type="caution">
    <text evidence="7">The sequence shown here is derived from an EMBL/GenBank/DDBJ whole genome shotgun (WGS) entry which is preliminary data.</text>
</comment>
<comment type="subcellular location">
    <subcellularLocation>
        <location evidence="1">Membrane</location>
        <topology evidence="1">Multi-pass membrane protein</topology>
    </subcellularLocation>
</comment>
<keyword evidence="3 6" id="KW-0812">Transmembrane</keyword>
<feature type="transmembrane region" description="Helical" evidence="6">
    <location>
        <begin position="318"/>
        <end position="347"/>
    </location>
</feature>
<evidence type="ECO:0000256" key="6">
    <source>
        <dbReference type="SAM" id="Phobius"/>
    </source>
</evidence>
<reference evidence="8" key="1">
    <citation type="submission" date="2023-07" db="EMBL/GenBank/DDBJ databases">
        <title>30 novel species of actinomycetes from the DSMZ collection.</title>
        <authorList>
            <person name="Nouioui I."/>
        </authorList>
    </citation>
    <scope>NUCLEOTIDE SEQUENCE [LARGE SCALE GENOMIC DNA]</scope>
    <source>
        <strain evidence="8">DSM 44399</strain>
    </source>
</reference>
<dbReference type="PANTHER" id="PTHR43243">
    <property type="entry name" value="INNER MEMBRANE TRANSPORTER YGJI-RELATED"/>
    <property type="match status" value="1"/>
</dbReference>
<feature type="transmembrane region" description="Helical" evidence="6">
    <location>
        <begin position="178"/>
        <end position="196"/>
    </location>
</feature>
<evidence type="ECO:0000313" key="8">
    <source>
        <dbReference type="Proteomes" id="UP001183176"/>
    </source>
</evidence>